<keyword evidence="1" id="KW-0812">Transmembrane</keyword>
<accession>A0A7X2IMR7</accession>
<dbReference type="EMBL" id="WKJJ01000007">
    <property type="protein sequence ID" value="MRV72715.1"/>
    <property type="molecule type" value="Genomic_DNA"/>
</dbReference>
<protein>
    <submittedName>
        <fullName evidence="2">Uncharacterized protein</fullName>
    </submittedName>
</protein>
<comment type="caution">
    <text evidence="2">The sequence shown here is derived from an EMBL/GenBank/DDBJ whole genome shotgun (WGS) entry which is preliminary data.</text>
</comment>
<keyword evidence="1" id="KW-0472">Membrane</keyword>
<name>A0A7X2IMR7_9BURK</name>
<dbReference type="RefSeq" id="WP_154374523.1">
    <property type="nucleotide sequence ID" value="NZ_WKJJ01000007.1"/>
</dbReference>
<organism evidence="2 3">
    <name type="scientific">Pseudoduganella rivuli</name>
    <dbReference type="NCBI Taxonomy" id="2666085"/>
    <lineage>
        <taxon>Bacteria</taxon>
        <taxon>Pseudomonadati</taxon>
        <taxon>Pseudomonadota</taxon>
        <taxon>Betaproteobacteria</taxon>
        <taxon>Burkholderiales</taxon>
        <taxon>Oxalobacteraceae</taxon>
        <taxon>Telluria group</taxon>
        <taxon>Pseudoduganella</taxon>
    </lineage>
</organism>
<evidence type="ECO:0000256" key="1">
    <source>
        <dbReference type="SAM" id="Phobius"/>
    </source>
</evidence>
<keyword evidence="1" id="KW-1133">Transmembrane helix</keyword>
<gene>
    <name evidence="2" type="ORF">GJ700_13455</name>
</gene>
<dbReference type="Proteomes" id="UP000446768">
    <property type="component" value="Unassembled WGS sequence"/>
</dbReference>
<reference evidence="2 3" key="1">
    <citation type="submission" date="2019-11" db="EMBL/GenBank/DDBJ databases">
        <title>Novel species isolated from a subtropical stream in China.</title>
        <authorList>
            <person name="Lu H."/>
        </authorList>
    </citation>
    <scope>NUCLEOTIDE SEQUENCE [LARGE SCALE GENOMIC DNA]</scope>
    <source>
        <strain evidence="2 3">FT92W</strain>
    </source>
</reference>
<dbReference type="AlphaFoldDB" id="A0A7X2IMR7"/>
<proteinExistence type="predicted"/>
<evidence type="ECO:0000313" key="3">
    <source>
        <dbReference type="Proteomes" id="UP000446768"/>
    </source>
</evidence>
<keyword evidence="3" id="KW-1185">Reference proteome</keyword>
<sequence length="88" mass="9283">MKFSILALVSGVSLIVAPLLVYAYQLHVSETLAMAAIAAHGSFTFPELPVRMFFFSSVAGVALAVLGYRVEKQVVQASGGADKQAIPN</sequence>
<evidence type="ECO:0000313" key="2">
    <source>
        <dbReference type="EMBL" id="MRV72715.1"/>
    </source>
</evidence>
<feature type="transmembrane region" description="Helical" evidence="1">
    <location>
        <begin position="50"/>
        <end position="68"/>
    </location>
</feature>